<dbReference type="PANTHER" id="PTHR42978">
    <property type="entry name" value="QUORUM-QUENCHING LACTONASE YTNP-RELATED-RELATED"/>
    <property type="match status" value="1"/>
</dbReference>
<evidence type="ECO:0000256" key="3">
    <source>
        <dbReference type="ARBA" id="ARBA00022723"/>
    </source>
</evidence>
<sequence>MKVHHLNCGTMNMPSAPMVCHVLLVETANGLVLVDSGFGSNDCLEPAKRLGPTRHVVRPILDQRETAVHHVERLGFRRDDVRHIIITHFDIDHIGGLSDFPAAQIHVTAAEARGAIRSPSRREKLRYRAPQWSHGPHIVEHEPRGEKWRGFAAAKELDDVSPGIALISLPGHTRGHACVAVDAGHRWILHCGDSFYHRATLDGRSRVPRVLTAMESAVAWNLKQVRANHDRLAELYLRQDPDLLIVNSHDVTLYERACDTA</sequence>
<keyword evidence="8" id="KW-1185">Reference proteome</keyword>
<dbReference type="GO" id="GO:0016787">
    <property type="term" value="F:hydrolase activity"/>
    <property type="evidence" value="ECO:0007669"/>
    <property type="project" value="UniProtKB-KW"/>
</dbReference>
<dbReference type="SUPFAM" id="SSF56281">
    <property type="entry name" value="Metallo-hydrolase/oxidoreductase"/>
    <property type="match status" value="1"/>
</dbReference>
<comment type="cofactor">
    <cofactor evidence="1">
        <name>Zn(2+)</name>
        <dbReference type="ChEBI" id="CHEBI:29105"/>
    </cofactor>
</comment>
<dbReference type="Pfam" id="PF00753">
    <property type="entry name" value="Lactamase_B"/>
    <property type="match status" value="1"/>
</dbReference>
<dbReference type="EMBL" id="NOZR01000025">
    <property type="protein sequence ID" value="OYN75931.1"/>
    <property type="molecule type" value="Genomic_DNA"/>
</dbReference>
<dbReference type="OrthoDB" id="3196337at2"/>
<name>A0A255DBC2_9MYCO</name>
<feature type="domain" description="Metallo-beta-lactamase" evidence="6">
    <location>
        <begin position="19"/>
        <end position="249"/>
    </location>
</feature>
<protein>
    <recommendedName>
        <fullName evidence="6">Metallo-beta-lactamase domain-containing protein</fullName>
    </recommendedName>
</protein>
<dbReference type="CDD" id="cd07742">
    <property type="entry name" value="metallo-hydrolase-like_MBL-fold"/>
    <property type="match status" value="1"/>
</dbReference>
<dbReference type="AlphaFoldDB" id="A0A255DBC2"/>
<evidence type="ECO:0000259" key="6">
    <source>
        <dbReference type="SMART" id="SM00849"/>
    </source>
</evidence>
<evidence type="ECO:0000256" key="2">
    <source>
        <dbReference type="ARBA" id="ARBA00007749"/>
    </source>
</evidence>
<keyword evidence="4" id="KW-0378">Hydrolase</keyword>
<gene>
    <name evidence="7" type="ORF">CG716_24075</name>
</gene>
<evidence type="ECO:0000256" key="4">
    <source>
        <dbReference type="ARBA" id="ARBA00022801"/>
    </source>
</evidence>
<evidence type="ECO:0000313" key="8">
    <source>
        <dbReference type="Proteomes" id="UP000216063"/>
    </source>
</evidence>
<dbReference type="InterPro" id="IPR001279">
    <property type="entry name" value="Metallo-B-lactamas"/>
</dbReference>
<dbReference type="SMART" id="SM00849">
    <property type="entry name" value="Lactamase_B"/>
    <property type="match status" value="1"/>
</dbReference>
<accession>A0A255DBC2</accession>
<keyword evidence="3" id="KW-0479">Metal-binding</keyword>
<evidence type="ECO:0000256" key="5">
    <source>
        <dbReference type="ARBA" id="ARBA00022833"/>
    </source>
</evidence>
<evidence type="ECO:0000313" key="7">
    <source>
        <dbReference type="EMBL" id="OYN75931.1"/>
    </source>
</evidence>
<reference evidence="7 8" key="1">
    <citation type="submission" date="2017-07" db="EMBL/GenBank/DDBJ databases">
        <title>The new phylogeny of genus Mycobacterium.</title>
        <authorList>
            <person name="Tortoli E."/>
            <person name="Trovato A."/>
            <person name="Cirillo D.M."/>
        </authorList>
    </citation>
    <scope>NUCLEOTIDE SEQUENCE [LARGE SCALE GENOMIC DNA]</scope>
    <source>
        <strain evidence="7 8">ATCC 33027</strain>
    </source>
</reference>
<dbReference type="Proteomes" id="UP000216063">
    <property type="component" value="Unassembled WGS sequence"/>
</dbReference>
<dbReference type="Gene3D" id="3.60.15.10">
    <property type="entry name" value="Ribonuclease Z/Hydroxyacylglutathione hydrolase-like"/>
    <property type="match status" value="1"/>
</dbReference>
<dbReference type="PANTHER" id="PTHR42978:SF7">
    <property type="entry name" value="METALLO-HYDROLASE RV2300C-RELATED"/>
    <property type="match status" value="1"/>
</dbReference>
<comment type="similarity">
    <text evidence="2">Belongs to the metallo-beta-lactamase superfamily.</text>
</comment>
<dbReference type="InterPro" id="IPR036866">
    <property type="entry name" value="RibonucZ/Hydroxyglut_hydro"/>
</dbReference>
<dbReference type="GO" id="GO:0046872">
    <property type="term" value="F:metal ion binding"/>
    <property type="evidence" value="ECO:0007669"/>
    <property type="project" value="UniProtKB-KW"/>
</dbReference>
<evidence type="ECO:0000256" key="1">
    <source>
        <dbReference type="ARBA" id="ARBA00001947"/>
    </source>
</evidence>
<proteinExistence type="inferred from homology"/>
<comment type="caution">
    <text evidence="7">The sequence shown here is derived from an EMBL/GenBank/DDBJ whole genome shotgun (WGS) entry which is preliminary data.</text>
</comment>
<dbReference type="InterPro" id="IPR051013">
    <property type="entry name" value="MBL_superfamily_lactonases"/>
</dbReference>
<dbReference type="RefSeq" id="WP_094483642.1">
    <property type="nucleotide sequence ID" value="NZ_NOZR01000025.1"/>
</dbReference>
<organism evidence="7 8">
    <name type="scientific">Mycolicibacterium sphagni</name>
    <dbReference type="NCBI Taxonomy" id="1786"/>
    <lineage>
        <taxon>Bacteria</taxon>
        <taxon>Bacillati</taxon>
        <taxon>Actinomycetota</taxon>
        <taxon>Actinomycetes</taxon>
        <taxon>Mycobacteriales</taxon>
        <taxon>Mycobacteriaceae</taxon>
        <taxon>Mycolicibacterium</taxon>
    </lineage>
</organism>
<keyword evidence="5" id="KW-0862">Zinc</keyword>